<dbReference type="AlphaFoldDB" id="A0A8S4QIN8"/>
<dbReference type="OrthoDB" id="6427254at2759"/>
<gene>
    <name evidence="1" type="primary">jg25666</name>
    <name evidence="1" type="ORF">PAEG_LOCUS1347</name>
</gene>
<organism evidence="1 2">
    <name type="scientific">Pararge aegeria aegeria</name>
    <dbReference type="NCBI Taxonomy" id="348720"/>
    <lineage>
        <taxon>Eukaryota</taxon>
        <taxon>Metazoa</taxon>
        <taxon>Ecdysozoa</taxon>
        <taxon>Arthropoda</taxon>
        <taxon>Hexapoda</taxon>
        <taxon>Insecta</taxon>
        <taxon>Pterygota</taxon>
        <taxon>Neoptera</taxon>
        <taxon>Endopterygota</taxon>
        <taxon>Lepidoptera</taxon>
        <taxon>Glossata</taxon>
        <taxon>Ditrysia</taxon>
        <taxon>Papilionoidea</taxon>
        <taxon>Nymphalidae</taxon>
        <taxon>Satyrinae</taxon>
        <taxon>Satyrini</taxon>
        <taxon>Parargina</taxon>
        <taxon>Pararge</taxon>
    </lineage>
</organism>
<protein>
    <submittedName>
        <fullName evidence="1">Jg25666 protein</fullName>
    </submittedName>
</protein>
<comment type="caution">
    <text evidence="1">The sequence shown here is derived from an EMBL/GenBank/DDBJ whole genome shotgun (WGS) entry which is preliminary data.</text>
</comment>
<reference evidence="1" key="1">
    <citation type="submission" date="2022-03" db="EMBL/GenBank/DDBJ databases">
        <authorList>
            <person name="Lindestad O."/>
        </authorList>
    </citation>
    <scope>NUCLEOTIDE SEQUENCE</scope>
</reference>
<accession>A0A8S4QIN8</accession>
<evidence type="ECO:0000313" key="2">
    <source>
        <dbReference type="Proteomes" id="UP000838756"/>
    </source>
</evidence>
<proteinExistence type="predicted"/>
<dbReference type="EMBL" id="CAKXAJ010004652">
    <property type="protein sequence ID" value="CAH2208848.1"/>
    <property type="molecule type" value="Genomic_DNA"/>
</dbReference>
<dbReference type="Proteomes" id="UP000838756">
    <property type="component" value="Unassembled WGS sequence"/>
</dbReference>
<name>A0A8S4QIN8_9NEOP</name>
<evidence type="ECO:0000313" key="1">
    <source>
        <dbReference type="EMBL" id="CAH2208848.1"/>
    </source>
</evidence>
<keyword evidence="2" id="KW-1185">Reference proteome</keyword>
<sequence>MADPLIGRCFSTGVNLIYAVDYNDESRIVMKNYCITFQLDVQEKGLDTNTEYGSWATDSRTQTNLVKTSKTLKLKQTQKQANVLSTAIFAEGEGLGLEADLCQDLAVLLSGPRVKTLYWDLDR</sequence>